<dbReference type="Proteomes" id="UP000071641">
    <property type="component" value="Unassembled WGS sequence"/>
</dbReference>
<dbReference type="Pfam" id="PF08719">
    <property type="entry name" value="NADAR"/>
    <property type="match status" value="1"/>
</dbReference>
<accession>A0A128F9B5</accession>
<evidence type="ECO:0000259" key="3">
    <source>
        <dbReference type="Pfam" id="PF08719"/>
    </source>
</evidence>
<name>A0A128F9B5_9GAMM</name>
<dbReference type="SUPFAM" id="SSF143990">
    <property type="entry name" value="YbiA-like"/>
    <property type="match status" value="1"/>
</dbReference>
<dbReference type="NCBIfam" id="TIGR02464">
    <property type="entry name" value="ribofla_fusion"/>
    <property type="match status" value="1"/>
</dbReference>
<dbReference type="EMBL" id="FIZX01000002">
    <property type="protein sequence ID" value="CZF82896.1"/>
    <property type="molecule type" value="Genomic_DNA"/>
</dbReference>
<comment type="catalytic activity">
    <reaction evidence="1">
        <text>5-amino-6-(5-phospho-D-ribosylamino)uracil + H2O = 5,6-diaminouracil + D-ribose 5-phosphate</text>
        <dbReference type="Rhea" id="RHEA:55020"/>
        <dbReference type="ChEBI" id="CHEBI:15377"/>
        <dbReference type="ChEBI" id="CHEBI:46252"/>
        <dbReference type="ChEBI" id="CHEBI:58453"/>
        <dbReference type="ChEBI" id="CHEBI:78346"/>
    </reaction>
</comment>
<evidence type="ECO:0000256" key="1">
    <source>
        <dbReference type="ARBA" id="ARBA00000022"/>
    </source>
</evidence>
<organism evidence="4 5">
    <name type="scientific">Grimontia celer</name>
    <dbReference type="NCBI Taxonomy" id="1796497"/>
    <lineage>
        <taxon>Bacteria</taxon>
        <taxon>Pseudomonadati</taxon>
        <taxon>Pseudomonadota</taxon>
        <taxon>Gammaproteobacteria</taxon>
        <taxon>Vibrionales</taxon>
        <taxon>Vibrionaceae</taxon>
        <taxon>Grimontia</taxon>
    </lineage>
</organism>
<keyword evidence="5" id="KW-1185">Reference proteome</keyword>
<dbReference type="InterPro" id="IPR012816">
    <property type="entry name" value="NADAR"/>
</dbReference>
<feature type="domain" description="NADAR" evidence="3">
    <location>
        <begin position="8"/>
        <end position="145"/>
    </location>
</feature>
<dbReference type="OrthoDB" id="9793111at2"/>
<reference evidence="5" key="1">
    <citation type="submission" date="2016-02" db="EMBL/GenBank/DDBJ databases">
        <authorList>
            <person name="Rodrigo-Torres Lidia"/>
            <person name="Arahal R.David."/>
        </authorList>
    </citation>
    <scope>NUCLEOTIDE SEQUENCE [LARGE SCALE GENOMIC DNA]</scope>
    <source>
        <strain evidence="5">CECT 9029</strain>
    </source>
</reference>
<comment type="catalytic activity">
    <reaction evidence="2">
        <text>2,5-diamino-6-hydroxy-4-(5-phosphoribosylamino)-pyrimidine + H2O = 2,5,6-triamino-4-hydroxypyrimidine + D-ribose 5-phosphate</text>
        <dbReference type="Rhea" id="RHEA:23436"/>
        <dbReference type="ChEBI" id="CHEBI:15377"/>
        <dbReference type="ChEBI" id="CHEBI:58614"/>
        <dbReference type="ChEBI" id="CHEBI:78346"/>
        <dbReference type="ChEBI" id="CHEBI:137796"/>
    </reaction>
</comment>
<dbReference type="Gene3D" id="1.10.357.40">
    <property type="entry name" value="YbiA-like"/>
    <property type="match status" value="1"/>
</dbReference>
<dbReference type="InterPro" id="IPR037238">
    <property type="entry name" value="YbiA-like_sf"/>
</dbReference>
<dbReference type="AlphaFoldDB" id="A0A128F9B5"/>
<dbReference type="CDD" id="cd15457">
    <property type="entry name" value="NADAR"/>
    <property type="match status" value="1"/>
</dbReference>
<sequence>MSVNEIRFYEPDEPYGFLSNFYPAPIEVDGESWATTEHFYHAQKFTDPELQRRMQIASTPCEAFKLSRELAHFVRGDWIDVRYDIMHFAVMEKFIQNHDLCQLLLETAPATLIENSPCDSYWGCGGKDDGENKLGLILMSVRAQFSVRTRHV</sequence>
<dbReference type="RefSeq" id="WP_062665153.1">
    <property type="nucleotide sequence ID" value="NZ_FIZX01000002.1"/>
</dbReference>
<dbReference type="STRING" id="1796497.GCE9029_03509"/>
<gene>
    <name evidence="4" type="primary">ybiA</name>
    <name evidence="4" type="ORF">GCE9029_03509</name>
</gene>
<evidence type="ECO:0000313" key="4">
    <source>
        <dbReference type="EMBL" id="CZF82896.1"/>
    </source>
</evidence>
<evidence type="ECO:0000313" key="5">
    <source>
        <dbReference type="Proteomes" id="UP000071641"/>
    </source>
</evidence>
<evidence type="ECO:0000256" key="2">
    <source>
        <dbReference type="ARBA" id="ARBA00000751"/>
    </source>
</evidence>
<protein>
    <submittedName>
        <fullName evidence="4">Swarming motility protein YbiA</fullName>
    </submittedName>
</protein>
<proteinExistence type="predicted"/>